<evidence type="ECO:0000256" key="1">
    <source>
        <dbReference type="SAM" id="Phobius"/>
    </source>
</evidence>
<reference evidence="2" key="1">
    <citation type="journal article" date="2024" name="Int. J. Syst. Evol. Microbiol.">
        <title>Turicibacter faecis sp. nov., isolated from faeces of heart failure mouse model.</title>
        <authorList>
            <person name="Imamura Y."/>
            <person name="Motooka D."/>
            <person name="Nakajima Y."/>
            <person name="Ito S."/>
            <person name="Kitakaze M."/>
            <person name="Iida T."/>
            <person name="Nakamura S."/>
        </authorList>
    </citation>
    <scope>NUCLEOTIDE SEQUENCE</scope>
    <source>
        <strain evidence="2">TC023</strain>
    </source>
</reference>
<keyword evidence="1" id="KW-1133">Transmembrane helix</keyword>
<proteinExistence type="predicted"/>
<dbReference type="EMBL" id="AP028127">
    <property type="protein sequence ID" value="BEH91639.1"/>
    <property type="molecule type" value="Genomic_DNA"/>
</dbReference>
<evidence type="ECO:0000313" key="3">
    <source>
        <dbReference type="Proteomes" id="UP001432099"/>
    </source>
</evidence>
<accession>A0ABM8IQI4</accession>
<protein>
    <submittedName>
        <fullName evidence="2">Uncharacterized protein</fullName>
    </submittedName>
</protein>
<dbReference type="RefSeq" id="WP_338506853.1">
    <property type="nucleotide sequence ID" value="NZ_AP028127.1"/>
</dbReference>
<name>A0ABM8IQI4_9FIRM</name>
<keyword evidence="1" id="KW-0472">Membrane</keyword>
<keyword evidence="3" id="KW-1185">Reference proteome</keyword>
<evidence type="ECO:0000313" key="2">
    <source>
        <dbReference type="EMBL" id="BEH91639.1"/>
    </source>
</evidence>
<gene>
    <name evidence="2" type="ORF">T23_17410</name>
</gene>
<sequence>MLEEEKEARLEEMTVFLQRRNLLKVREMLLQNLTTYSEDKEFLTDCYHLVLGDPLIFQKHNGEMLDYTVTHWEEEKYPALLADLKKNFSRKRYHLAMNVACYFEEVKQQQAEVEGQEELEVELKEKKKRKPKKPKRILPREQKYLLTGITTTSLLLIGMVVQLILNQE</sequence>
<dbReference type="Proteomes" id="UP001432099">
    <property type="component" value="Chromosome"/>
</dbReference>
<feature type="transmembrane region" description="Helical" evidence="1">
    <location>
        <begin position="144"/>
        <end position="165"/>
    </location>
</feature>
<organism evidence="2 3">
    <name type="scientific">Turicibacter faecis</name>
    <dbReference type="NCBI Taxonomy" id="2963365"/>
    <lineage>
        <taxon>Bacteria</taxon>
        <taxon>Bacillati</taxon>
        <taxon>Bacillota</taxon>
        <taxon>Erysipelotrichia</taxon>
        <taxon>Erysipelotrichales</taxon>
        <taxon>Turicibacteraceae</taxon>
        <taxon>Turicibacter</taxon>
    </lineage>
</organism>
<keyword evidence="1" id="KW-0812">Transmembrane</keyword>